<comment type="caution">
    <text evidence="2">The sequence shown here is derived from an EMBL/GenBank/DDBJ whole genome shotgun (WGS) entry which is preliminary data.</text>
</comment>
<gene>
    <name evidence="2" type="ORF">G3M58_42235</name>
</gene>
<feature type="transmembrane region" description="Helical" evidence="1">
    <location>
        <begin position="31"/>
        <end position="51"/>
    </location>
</feature>
<reference evidence="2" key="1">
    <citation type="submission" date="2020-01" db="EMBL/GenBank/DDBJ databases">
        <title>Insect and environment-associated Actinomycetes.</title>
        <authorList>
            <person name="Currrie C."/>
            <person name="Chevrette M."/>
            <person name="Carlson C."/>
            <person name="Stubbendieck R."/>
            <person name="Wendt-Pienkowski E."/>
        </authorList>
    </citation>
    <scope>NUCLEOTIDE SEQUENCE</scope>
    <source>
        <strain evidence="2">SID7499</strain>
    </source>
</reference>
<feature type="non-terminal residue" evidence="2">
    <location>
        <position position="1"/>
    </location>
</feature>
<keyword evidence="1" id="KW-0812">Transmembrane</keyword>
<evidence type="ECO:0000256" key="1">
    <source>
        <dbReference type="SAM" id="Phobius"/>
    </source>
</evidence>
<proteinExistence type="predicted"/>
<dbReference type="AlphaFoldDB" id="A0A6G3X5Y9"/>
<feature type="transmembrane region" description="Helical" evidence="1">
    <location>
        <begin position="6"/>
        <end position="24"/>
    </location>
</feature>
<dbReference type="EMBL" id="JAAGMN010004459">
    <property type="protein sequence ID" value="NEE13062.1"/>
    <property type="molecule type" value="Genomic_DNA"/>
</dbReference>
<keyword evidence="1" id="KW-1133">Transmembrane helix</keyword>
<name>A0A6G3X5Y9_9ACTN</name>
<organism evidence="2">
    <name type="scientific">Streptomyces sp. SID7499</name>
    <dbReference type="NCBI Taxonomy" id="2706086"/>
    <lineage>
        <taxon>Bacteria</taxon>
        <taxon>Bacillati</taxon>
        <taxon>Actinomycetota</taxon>
        <taxon>Actinomycetes</taxon>
        <taxon>Kitasatosporales</taxon>
        <taxon>Streptomycetaceae</taxon>
        <taxon>Streptomyces</taxon>
    </lineage>
</organism>
<protein>
    <submittedName>
        <fullName evidence="2">NCS2 family permease</fullName>
    </submittedName>
</protein>
<keyword evidence="1" id="KW-0472">Membrane</keyword>
<feature type="non-terminal residue" evidence="2">
    <location>
        <position position="67"/>
    </location>
</feature>
<evidence type="ECO:0000313" key="2">
    <source>
        <dbReference type="EMBL" id="NEE13062.1"/>
    </source>
</evidence>
<sequence>GPAGELAGWPVLIFCVTLLLIFMLQARNIPGAILIGIAVGTVVAIVINAIVDIDPKSWSSGPPELEG</sequence>
<accession>A0A6G3X5Y9</accession>